<dbReference type="AlphaFoldDB" id="A0A0F9EYC3"/>
<evidence type="ECO:0000313" key="1">
    <source>
        <dbReference type="EMBL" id="KKL50000.1"/>
    </source>
</evidence>
<comment type="caution">
    <text evidence="1">The sequence shown here is derived from an EMBL/GenBank/DDBJ whole genome shotgun (WGS) entry which is preliminary data.</text>
</comment>
<sequence length="115" mass="12463">VNGSWLKNNSTAAGVKLTWNSGPIFRDPLAALVTNPSWREQGAANTNAAEASFSPEISRDERLIAVGEPALAGGFTIAAWETDVNTDTVSYQVSMWGLVYDWKTFYRGQGPQSPL</sequence>
<organism evidence="1">
    <name type="scientific">marine sediment metagenome</name>
    <dbReference type="NCBI Taxonomy" id="412755"/>
    <lineage>
        <taxon>unclassified sequences</taxon>
        <taxon>metagenomes</taxon>
        <taxon>ecological metagenomes</taxon>
    </lineage>
</organism>
<proteinExistence type="predicted"/>
<feature type="non-terminal residue" evidence="1">
    <location>
        <position position="1"/>
    </location>
</feature>
<gene>
    <name evidence="1" type="ORF">LCGC14_2309920</name>
</gene>
<reference evidence="1" key="1">
    <citation type="journal article" date="2015" name="Nature">
        <title>Complex archaea that bridge the gap between prokaryotes and eukaryotes.</title>
        <authorList>
            <person name="Spang A."/>
            <person name="Saw J.H."/>
            <person name="Jorgensen S.L."/>
            <person name="Zaremba-Niedzwiedzka K."/>
            <person name="Martijn J."/>
            <person name="Lind A.E."/>
            <person name="van Eijk R."/>
            <person name="Schleper C."/>
            <person name="Guy L."/>
            <person name="Ettema T.J."/>
        </authorList>
    </citation>
    <scope>NUCLEOTIDE SEQUENCE</scope>
</reference>
<accession>A0A0F9EYC3</accession>
<protein>
    <submittedName>
        <fullName evidence="1">Uncharacterized protein</fullName>
    </submittedName>
</protein>
<name>A0A0F9EYC3_9ZZZZ</name>
<dbReference type="EMBL" id="LAZR01032757">
    <property type="protein sequence ID" value="KKL50000.1"/>
    <property type="molecule type" value="Genomic_DNA"/>
</dbReference>